<feature type="transmembrane region" description="Helical" evidence="6">
    <location>
        <begin position="290"/>
        <end position="309"/>
    </location>
</feature>
<dbReference type="InterPro" id="IPR050833">
    <property type="entry name" value="Poly_Biosynth_Transport"/>
</dbReference>
<sequence>MVEKYKFISNSFSMILNRLAQSVTAFVLTASIARTLGAEALGQYLLAYSYYFIFVGIASQGLKTLFTRELAREPQKTPVYLISGTCLQLIFSFFSYAALVIVVFLLPYSSKTSTVCYIMGLTIIPFALSNITEAIFQAKEKMHLIAIATVPVYILRLIIMIWAMQLKYGIEYLGAILLFSETLILVIEWIFIARLVRIQWQIDRDFVFNTIKSARTFFAIEAIAVVSGRIQILILSLLGNEFLVGLFGGITQLLQPFMIIANSISLAIFPRLSKAVEQGREKQRQIAENIIEILLIIALPLYLGILLFGKDLLVFLYNASFAEANIALVISAASLVFLPFTRSLSYLLVANGFEIVNLREVVITTTLGSLGGIVLVSHYQLLGAALMALLMTISGFSQYVYFTYNRLFPLNLWRIIRRPLIITIVMLPVLILLQKLSLDFILTLIIATCAYGLFVIYLGIRAFGGFRFLWFKLLSKIAVSRLR</sequence>
<dbReference type="GO" id="GO:0005886">
    <property type="term" value="C:plasma membrane"/>
    <property type="evidence" value="ECO:0007669"/>
    <property type="project" value="UniProtKB-SubCell"/>
</dbReference>
<evidence type="ECO:0000256" key="4">
    <source>
        <dbReference type="ARBA" id="ARBA00022989"/>
    </source>
</evidence>
<protein>
    <submittedName>
        <fullName evidence="7">Polysaccharide biosynthesis protein</fullName>
    </submittedName>
</protein>
<evidence type="ECO:0000313" key="8">
    <source>
        <dbReference type="Proteomes" id="UP000252085"/>
    </source>
</evidence>
<feature type="transmembrane region" description="Helical" evidence="6">
    <location>
        <begin position="361"/>
        <end position="379"/>
    </location>
</feature>
<feature type="transmembrane region" description="Helical" evidence="6">
    <location>
        <begin position="144"/>
        <end position="166"/>
    </location>
</feature>
<keyword evidence="2" id="KW-1003">Cell membrane</keyword>
<feature type="transmembrane region" description="Helical" evidence="6">
    <location>
        <begin position="78"/>
        <end position="106"/>
    </location>
</feature>
<dbReference type="InterPro" id="IPR002797">
    <property type="entry name" value="Polysacc_synth"/>
</dbReference>
<feature type="transmembrane region" description="Helical" evidence="6">
    <location>
        <begin position="315"/>
        <end position="340"/>
    </location>
</feature>
<evidence type="ECO:0000313" key="7">
    <source>
        <dbReference type="EMBL" id="RCJ37253.1"/>
    </source>
</evidence>
<feature type="transmembrane region" description="Helical" evidence="6">
    <location>
        <begin position="172"/>
        <end position="196"/>
    </location>
</feature>
<gene>
    <name evidence="7" type="ORF">A6769_14405</name>
</gene>
<dbReference type="AlphaFoldDB" id="A0A367RNJ9"/>
<reference evidence="8" key="1">
    <citation type="submission" date="2016-04" db="EMBL/GenBank/DDBJ databases">
        <authorList>
            <person name="Tabuchi Yagui T.R."/>
        </authorList>
    </citation>
    <scope>NUCLEOTIDE SEQUENCE [LARGE SCALE GENOMIC DNA]</scope>
</reference>
<dbReference type="Proteomes" id="UP000252085">
    <property type="component" value="Unassembled WGS sequence"/>
</dbReference>
<feature type="transmembrane region" description="Helical" evidence="6">
    <location>
        <begin position="112"/>
        <end position="132"/>
    </location>
</feature>
<name>A0A367RNJ9_NOSPU</name>
<keyword evidence="5 6" id="KW-0472">Membrane</keyword>
<evidence type="ECO:0000256" key="3">
    <source>
        <dbReference type="ARBA" id="ARBA00022692"/>
    </source>
</evidence>
<comment type="caution">
    <text evidence="7">The sequence shown here is derived from an EMBL/GenBank/DDBJ whole genome shotgun (WGS) entry which is preliminary data.</text>
</comment>
<accession>A0A367RNJ9</accession>
<feature type="transmembrane region" description="Helical" evidence="6">
    <location>
        <begin position="47"/>
        <end position="66"/>
    </location>
</feature>
<dbReference type="Pfam" id="PF01943">
    <property type="entry name" value="Polysacc_synt"/>
    <property type="match status" value="1"/>
</dbReference>
<proteinExistence type="predicted"/>
<feature type="transmembrane region" description="Helical" evidence="6">
    <location>
        <begin position="385"/>
        <end position="404"/>
    </location>
</feature>
<keyword evidence="4 6" id="KW-1133">Transmembrane helix</keyword>
<feature type="transmembrane region" description="Helical" evidence="6">
    <location>
        <begin position="440"/>
        <end position="460"/>
    </location>
</feature>
<feature type="transmembrane region" description="Helical" evidence="6">
    <location>
        <begin position="217"/>
        <end position="238"/>
    </location>
</feature>
<feature type="transmembrane region" description="Helical" evidence="6">
    <location>
        <begin position="416"/>
        <end position="434"/>
    </location>
</feature>
<evidence type="ECO:0000256" key="6">
    <source>
        <dbReference type="SAM" id="Phobius"/>
    </source>
</evidence>
<dbReference type="PANTHER" id="PTHR30250">
    <property type="entry name" value="PST FAMILY PREDICTED COLANIC ACID TRANSPORTER"/>
    <property type="match status" value="1"/>
</dbReference>
<evidence type="ECO:0000256" key="5">
    <source>
        <dbReference type="ARBA" id="ARBA00023136"/>
    </source>
</evidence>
<dbReference type="PANTHER" id="PTHR30250:SF11">
    <property type="entry name" value="O-ANTIGEN TRANSPORTER-RELATED"/>
    <property type="match status" value="1"/>
</dbReference>
<comment type="subcellular location">
    <subcellularLocation>
        <location evidence="1">Cell membrane</location>
        <topology evidence="1">Multi-pass membrane protein</topology>
    </subcellularLocation>
</comment>
<organism evidence="7 8">
    <name type="scientific">Nostoc punctiforme NIES-2108</name>
    <dbReference type="NCBI Taxonomy" id="1356359"/>
    <lineage>
        <taxon>Bacteria</taxon>
        <taxon>Bacillati</taxon>
        <taxon>Cyanobacteriota</taxon>
        <taxon>Cyanophyceae</taxon>
        <taxon>Nostocales</taxon>
        <taxon>Nostocaceae</taxon>
        <taxon>Nostoc</taxon>
    </lineage>
</organism>
<feature type="transmembrane region" description="Helical" evidence="6">
    <location>
        <begin position="244"/>
        <end position="269"/>
    </location>
</feature>
<dbReference type="EMBL" id="LXQE01000146">
    <property type="protein sequence ID" value="RCJ37253.1"/>
    <property type="molecule type" value="Genomic_DNA"/>
</dbReference>
<evidence type="ECO:0000256" key="2">
    <source>
        <dbReference type="ARBA" id="ARBA00022475"/>
    </source>
</evidence>
<keyword evidence="3 6" id="KW-0812">Transmembrane</keyword>
<evidence type="ECO:0000256" key="1">
    <source>
        <dbReference type="ARBA" id="ARBA00004651"/>
    </source>
</evidence>